<keyword evidence="4" id="KW-1185">Reference proteome</keyword>
<dbReference type="InterPro" id="IPR011050">
    <property type="entry name" value="Pectin_lyase_fold/virulence"/>
</dbReference>
<feature type="signal peptide" evidence="1">
    <location>
        <begin position="1"/>
        <end position="23"/>
    </location>
</feature>
<dbReference type="EMBL" id="CP036287">
    <property type="protein sequence ID" value="QDU66827.1"/>
    <property type="molecule type" value="Genomic_DNA"/>
</dbReference>
<dbReference type="KEGG" id="pbap:Pla133_19030"/>
<feature type="chain" id="PRO_5021810577" description="Right handed beta helix domain-containing protein" evidence="1">
    <location>
        <begin position="24"/>
        <end position="657"/>
    </location>
</feature>
<keyword evidence="1" id="KW-0732">Signal</keyword>
<dbReference type="AlphaFoldDB" id="A0A518BIM5"/>
<gene>
    <name evidence="3" type="ORF">Pla133_19030</name>
</gene>
<dbReference type="PANTHER" id="PTHR11319:SF35">
    <property type="entry name" value="OUTER MEMBRANE PROTEIN PMPC-RELATED"/>
    <property type="match status" value="1"/>
</dbReference>
<dbReference type="Gene3D" id="2.160.20.10">
    <property type="entry name" value="Single-stranded right-handed beta-helix, Pectin lyase-like"/>
    <property type="match status" value="1"/>
</dbReference>
<dbReference type="SUPFAM" id="SSF51126">
    <property type="entry name" value="Pectin lyase-like"/>
    <property type="match status" value="1"/>
</dbReference>
<dbReference type="InterPro" id="IPR039448">
    <property type="entry name" value="Beta_helix"/>
</dbReference>
<proteinExistence type="predicted"/>
<evidence type="ECO:0000313" key="3">
    <source>
        <dbReference type="EMBL" id="QDU66827.1"/>
    </source>
</evidence>
<dbReference type="PANTHER" id="PTHR11319">
    <property type="entry name" value="G PROTEIN-COUPLED RECEPTOR-RELATED"/>
    <property type="match status" value="1"/>
</dbReference>
<evidence type="ECO:0000313" key="4">
    <source>
        <dbReference type="Proteomes" id="UP000316921"/>
    </source>
</evidence>
<dbReference type="RefSeq" id="WP_145064630.1">
    <property type="nucleotide sequence ID" value="NZ_CP036287.1"/>
</dbReference>
<accession>A0A518BIM5</accession>
<reference evidence="3 4" key="1">
    <citation type="submission" date="2019-02" db="EMBL/GenBank/DDBJ databases">
        <title>Deep-cultivation of Planctomycetes and their phenomic and genomic characterization uncovers novel biology.</title>
        <authorList>
            <person name="Wiegand S."/>
            <person name="Jogler M."/>
            <person name="Boedeker C."/>
            <person name="Pinto D."/>
            <person name="Vollmers J."/>
            <person name="Rivas-Marin E."/>
            <person name="Kohn T."/>
            <person name="Peeters S.H."/>
            <person name="Heuer A."/>
            <person name="Rast P."/>
            <person name="Oberbeckmann S."/>
            <person name="Bunk B."/>
            <person name="Jeske O."/>
            <person name="Meyerdierks A."/>
            <person name="Storesund J.E."/>
            <person name="Kallscheuer N."/>
            <person name="Luecker S."/>
            <person name="Lage O.M."/>
            <person name="Pohl T."/>
            <person name="Merkel B.J."/>
            <person name="Hornburger P."/>
            <person name="Mueller R.-W."/>
            <person name="Bruemmer F."/>
            <person name="Labrenz M."/>
            <person name="Spormann A.M."/>
            <person name="Op den Camp H."/>
            <person name="Overmann J."/>
            <person name="Amann R."/>
            <person name="Jetten M.S.M."/>
            <person name="Mascher T."/>
            <person name="Medema M.H."/>
            <person name="Devos D.P."/>
            <person name="Kaster A.-K."/>
            <person name="Ovreas L."/>
            <person name="Rohde M."/>
            <person name="Galperin M.Y."/>
            <person name="Jogler C."/>
        </authorList>
    </citation>
    <scope>NUCLEOTIDE SEQUENCE [LARGE SCALE GENOMIC DNA]</scope>
    <source>
        <strain evidence="3 4">Pla133</strain>
    </source>
</reference>
<protein>
    <recommendedName>
        <fullName evidence="2">Right handed beta helix domain-containing protein</fullName>
    </recommendedName>
</protein>
<feature type="domain" description="Right handed beta helix" evidence="2">
    <location>
        <begin position="178"/>
        <end position="343"/>
    </location>
</feature>
<evidence type="ECO:0000259" key="2">
    <source>
        <dbReference type="Pfam" id="PF13229"/>
    </source>
</evidence>
<dbReference type="InterPro" id="IPR012334">
    <property type="entry name" value="Pectin_lyas_fold"/>
</dbReference>
<evidence type="ECO:0000256" key="1">
    <source>
        <dbReference type="SAM" id="SignalP"/>
    </source>
</evidence>
<dbReference type="Proteomes" id="UP000316921">
    <property type="component" value="Chromosome"/>
</dbReference>
<organism evidence="3 4">
    <name type="scientific">Engelhardtia mirabilis</name>
    <dbReference type="NCBI Taxonomy" id="2528011"/>
    <lineage>
        <taxon>Bacteria</taxon>
        <taxon>Pseudomonadati</taxon>
        <taxon>Planctomycetota</taxon>
        <taxon>Planctomycetia</taxon>
        <taxon>Planctomycetia incertae sedis</taxon>
        <taxon>Engelhardtia</taxon>
    </lineage>
</organism>
<sequence precursor="true">MNTPRALFAIALAAPLSAPFAEAATIHVDAAATGAADGTTWTDAFGDLQSALAAASAGDEIWIAAGVYTPSDIDATASFVLVDGVALYGGFAGGETSLAQRDWIANPTRLSGDIGQDDEVGSGLSWYLSWNIHSANSGHVLRAQNVGAGTIVDGLTVEAGLLGPAGTPAGSELMVGGGLYCRDASPVLRNVTFAHCEAAFASGGAAYVFDASPIFEDCSFLENYTHLGNAGALYVAGASEPTIRRCSFARNVAVAASGDASGGAVYLFGTLPVEVTGCLFEDNQTKQFYSVSNYPTHGGGLSSFLAGVEIRDCVFRRNRSQLGAGLMTWGPTLVVNSVFADNVAFEVPGTITDQGGWGGAAMVNSYAGAELRMVNCTVAHNTAVKYAGLYAGNNATMTIDNSILWGNQASNVEIQGGWKEQLGGSFDLSWSCVETIFAPHAPGEDPIEPSKLPGCTDQDPLFVVPGVGGDLHLSATSPCVDAGRNDLVAGLALLDLTGGGRNQDDPAADVGSGGAPLVDMGAHERGAQALTVDTAQLSVAAGGAQHLTLDLGATQGGRPYLVAGSLSGTSPGLPVDGLVVPLVLDAYTSTTLTAANQGALVETFGILDQDGRAQAAIALPPGAPAALVGLRADHAAIALGAAGVSAASGSTPLEFLP</sequence>
<dbReference type="Pfam" id="PF13229">
    <property type="entry name" value="Beta_helix"/>
    <property type="match status" value="1"/>
</dbReference>
<name>A0A518BIM5_9BACT</name>